<dbReference type="Proteomes" id="UP000193380">
    <property type="component" value="Unassembled WGS sequence"/>
</dbReference>
<dbReference type="PANTHER" id="PTHR19321:SF1">
    <property type="entry name" value="PROTEIN REGULATOR OF CYTOKINESIS 1"/>
    <property type="match status" value="1"/>
</dbReference>
<feature type="coiled-coil region" evidence="1">
    <location>
        <begin position="6"/>
        <end position="33"/>
    </location>
</feature>
<dbReference type="STRING" id="8022.A0A060Z9P1"/>
<sequence length="193" mass="23660">MSEHMVQSRTKNMDALQAECRRLEQLKIKNMRNVVEAIRAEVALLWERCFYSLEQRQAFTPYYGDDYTEEMLNLHQEELRSLKKHYEDHRELFEGVTRWQDSWTLFLQLEKKATDPSRFNNRGGNLLKEEKQRAELQKSLPKLEKSLKTQIDLWEEEQYREFLVNGQRFLQYVQEQWEVLRLEKEREKNERVR</sequence>
<evidence type="ECO:0008006" key="4">
    <source>
        <dbReference type="Google" id="ProtNLM"/>
    </source>
</evidence>
<reference evidence="2" key="1">
    <citation type="journal article" date="2014" name="Nat. Commun.">
        <title>The rainbow trout genome provides novel insights into evolution after whole-genome duplication in vertebrates.</title>
        <authorList>
            <person name="Berthelot C."/>
            <person name="Brunet F."/>
            <person name="Chalopin D."/>
            <person name="Juanchich A."/>
            <person name="Bernard M."/>
            <person name="Noel B."/>
            <person name="Bento P."/>
            <person name="Da Silva C."/>
            <person name="Labadie K."/>
            <person name="Alberti A."/>
            <person name="Aury J.M."/>
            <person name="Louis A."/>
            <person name="Dehais P."/>
            <person name="Bardou P."/>
            <person name="Montfort J."/>
            <person name="Klopp C."/>
            <person name="Cabau C."/>
            <person name="Gaspin C."/>
            <person name="Thorgaard G.H."/>
            <person name="Boussaha M."/>
            <person name="Quillet E."/>
            <person name="Guyomard R."/>
            <person name="Galiana D."/>
            <person name="Bobe J."/>
            <person name="Volff J.N."/>
            <person name="Genet C."/>
            <person name="Wincker P."/>
            <person name="Jaillon O."/>
            <person name="Roest Crollius H."/>
            <person name="Guiguen Y."/>
        </authorList>
    </citation>
    <scope>NUCLEOTIDE SEQUENCE [LARGE SCALE GENOMIC DNA]</scope>
</reference>
<accession>A0A060Z9P1</accession>
<name>A0A060Z9P1_ONCMY</name>
<dbReference type="PANTHER" id="PTHR19321">
    <property type="entry name" value="PROTEIN REGULATOR OF CYTOKINESIS 1 PRC1-RELATED"/>
    <property type="match status" value="1"/>
</dbReference>
<organism evidence="2 3">
    <name type="scientific">Oncorhynchus mykiss</name>
    <name type="common">Rainbow trout</name>
    <name type="synonym">Salmo gairdneri</name>
    <dbReference type="NCBI Taxonomy" id="8022"/>
    <lineage>
        <taxon>Eukaryota</taxon>
        <taxon>Metazoa</taxon>
        <taxon>Chordata</taxon>
        <taxon>Craniata</taxon>
        <taxon>Vertebrata</taxon>
        <taxon>Euteleostomi</taxon>
        <taxon>Actinopterygii</taxon>
        <taxon>Neopterygii</taxon>
        <taxon>Teleostei</taxon>
        <taxon>Protacanthopterygii</taxon>
        <taxon>Salmoniformes</taxon>
        <taxon>Salmonidae</taxon>
        <taxon>Salmoninae</taxon>
        <taxon>Oncorhynchus</taxon>
    </lineage>
</organism>
<evidence type="ECO:0000313" key="2">
    <source>
        <dbReference type="EMBL" id="CDR00768.1"/>
    </source>
</evidence>
<dbReference type="EMBL" id="FR960833">
    <property type="protein sequence ID" value="CDR00768.1"/>
    <property type="molecule type" value="Genomic_DNA"/>
</dbReference>
<reference evidence="2" key="2">
    <citation type="submission" date="2014-03" db="EMBL/GenBank/DDBJ databases">
        <authorList>
            <person name="Genoscope - CEA"/>
        </authorList>
    </citation>
    <scope>NUCLEOTIDE SEQUENCE</scope>
</reference>
<dbReference type="PaxDb" id="8022-A0A060Z9P1"/>
<dbReference type="GO" id="GO:1990023">
    <property type="term" value="C:mitotic spindle midzone"/>
    <property type="evidence" value="ECO:0007669"/>
    <property type="project" value="TreeGrafter"/>
</dbReference>
<gene>
    <name evidence="2" type="ORF">GSONMT00063842001</name>
</gene>
<proteinExistence type="predicted"/>
<evidence type="ECO:0000256" key="1">
    <source>
        <dbReference type="SAM" id="Coils"/>
    </source>
</evidence>
<dbReference type="Gene3D" id="1.20.58.1520">
    <property type="match status" value="1"/>
</dbReference>
<protein>
    <recommendedName>
        <fullName evidence="4">Protein regulator of cytokinesis 1</fullName>
    </recommendedName>
</protein>
<dbReference type="Pfam" id="PF03999">
    <property type="entry name" value="MAP65_ASE1"/>
    <property type="match status" value="1"/>
</dbReference>
<dbReference type="InterPro" id="IPR007145">
    <property type="entry name" value="MAP65_Ase1_PRC1"/>
</dbReference>
<dbReference type="AlphaFoldDB" id="A0A060Z9P1"/>
<evidence type="ECO:0000313" key="3">
    <source>
        <dbReference type="Proteomes" id="UP000193380"/>
    </source>
</evidence>
<dbReference type="GO" id="GO:0005737">
    <property type="term" value="C:cytoplasm"/>
    <property type="evidence" value="ECO:0007669"/>
    <property type="project" value="TreeGrafter"/>
</dbReference>
<keyword evidence="1" id="KW-0175">Coiled coil</keyword>
<dbReference type="GO" id="GO:0051256">
    <property type="term" value="P:mitotic spindle midzone assembly"/>
    <property type="evidence" value="ECO:0007669"/>
    <property type="project" value="TreeGrafter"/>
</dbReference>
<dbReference type="GO" id="GO:0008017">
    <property type="term" value="F:microtubule binding"/>
    <property type="evidence" value="ECO:0007669"/>
    <property type="project" value="InterPro"/>
</dbReference>